<evidence type="ECO:0000256" key="3">
    <source>
        <dbReference type="ARBA" id="ARBA00023125"/>
    </source>
</evidence>
<protein>
    <recommendedName>
        <fullName evidence="4">Type I restriction modification DNA specificity domain-containing protein</fullName>
    </recommendedName>
</protein>
<evidence type="ECO:0000313" key="6">
    <source>
        <dbReference type="Proteomes" id="UP000014539"/>
    </source>
</evidence>
<dbReference type="SUPFAM" id="SSF116734">
    <property type="entry name" value="DNA methylase specificity domain"/>
    <property type="match status" value="2"/>
</dbReference>
<feature type="domain" description="Type I restriction modification DNA specificity" evidence="4">
    <location>
        <begin position="200"/>
        <end position="348"/>
    </location>
</feature>
<evidence type="ECO:0000313" key="5">
    <source>
        <dbReference type="EMBL" id="EPH07952.1"/>
    </source>
</evidence>
<dbReference type="AlphaFoldDB" id="S3XF06"/>
<name>S3XF06_9BACT</name>
<dbReference type="InterPro" id="IPR000055">
    <property type="entry name" value="Restrct_endonuc_typeI_TRD"/>
</dbReference>
<comment type="caution">
    <text evidence="5">The sequence shown here is derived from an EMBL/GenBank/DDBJ whole genome shotgun (WGS) entry which is preliminary data.</text>
</comment>
<accession>S3XF06</accession>
<comment type="similarity">
    <text evidence="1">Belongs to the type-I restriction system S methylase family.</text>
</comment>
<feature type="domain" description="Type I restriction modification DNA specificity" evidence="4">
    <location>
        <begin position="8"/>
        <end position="168"/>
    </location>
</feature>
<dbReference type="GO" id="GO:0009307">
    <property type="term" value="P:DNA restriction-modification system"/>
    <property type="evidence" value="ECO:0007669"/>
    <property type="project" value="UniProtKB-KW"/>
</dbReference>
<proteinExistence type="inferred from homology"/>
<keyword evidence="2" id="KW-0680">Restriction system</keyword>
<sequence length="355" mass="41604">MKKIDITEWKEFEIKELFTINPTKYHRLTNKDLMQDEGENPVIVNSSFNNGIGGYTNYELTEKGNVITFSDTTTSDSIFYQPNDFVGYSHVQVVKPISNIEKWNRYSLLFFTAIFKKKASLMNYDYVNKFARADALKLKVKLPIDKNGELNWDYMESFIKRLETREIESTSNLTSYLNRAEPIKIDIEKFRRFNLYDENLFEIFSGNKLDKKNMTEIRPTINFVGRSNLNNGIAAKVDRIVNLDPYEAGDMTLALGGHYLGSCFIQKEPFYTSQNVSVLRAKSNISFNCKMFIATMIFKESQLYYKAFENELNRHIKKDFSILLPVKNEKTPDWDYMDKCIENLKIKCNKKIYYI</sequence>
<dbReference type="RefSeq" id="WP_016647062.1">
    <property type="nucleotide sequence ID" value="NZ_KE340327.1"/>
</dbReference>
<dbReference type="HOGENOM" id="CLU_039161_2_0_7"/>
<dbReference type="GO" id="GO:0003677">
    <property type="term" value="F:DNA binding"/>
    <property type="evidence" value="ECO:0007669"/>
    <property type="project" value="UniProtKB-KW"/>
</dbReference>
<reference evidence="5 6" key="1">
    <citation type="submission" date="2013-06" db="EMBL/GenBank/DDBJ databases">
        <title>The Genome Sequence of Campylobacter ureolyticus ACS-301-V-SCH3B.</title>
        <authorList>
            <consortium name="The Broad Institute Genomics Platform"/>
            <person name="Earl A."/>
            <person name="Ward D."/>
            <person name="Feldgarden M."/>
            <person name="Gevers D."/>
            <person name="Saerens B."/>
            <person name="Vaneechoutte M."/>
            <person name="Walker B."/>
            <person name="Young S."/>
            <person name="Zeng Q."/>
            <person name="Gargeya S."/>
            <person name="Fitzgerald M."/>
            <person name="Haas B."/>
            <person name="Abouelleil A."/>
            <person name="Allen A.W."/>
            <person name="Alvarado L."/>
            <person name="Arachchi H.M."/>
            <person name="Berlin A.M."/>
            <person name="Chapman S.B."/>
            <person name="Gainer-Dewar J."/>
            <person name="Goldberg J."/>
            <person name="Griggs A."/>
            <person name="Gujja S."/>
            <person name="Hansen M."/>
            <person name="Howarth C."/>
            <person name="Imamovic A."/>
            <person name="Ireland A."/>
            <person name="Larimer J."/>
            <person name="McCowan C."/>
            <person name="Murphy C."/>
            <person name="Pearson M."/>
            <person name="Poon T.W."/>
            <person name="Priest M."/>
            <person name="Roberts A."/>
            <person name="Saif S."/>
            <person name="Shea T."/>
            <person name="Sisk P."/>
            <person name="Sykes S."/>
            <person name="Wortman J."/>
            <person name="Nusbaum C."/>
            <person name="Birren B."/>
        </authorList>
    </citation>
    <scope>NUCLEOTIDE SEQUENCE [LARGE SCALE GENOMIC DNA]</scope>
    <source>
        <strain evidence="5 6">ACS-301-V-Sch3b</strain>
    </source>
</reference>
<dbReference type="Pfam" id="PF01420">
    <property type="entry name" value="Methylase_S"/>
    <property type="match status" value="2"/>
</dbReference>
<dbReference type="InterPro" id="IPR044946">
    <property type="entry name" value="Restrct_endonuc_typeI_TRD_sf"/>
</dbReference>
<dbReference type="EMBL" id="AGYD01000011">
    <property type="protein sequence ID" value="EPH07952.1"/>
    <property type="molecule type" value="Genomic_DNA"/>
</dbReference>
<evidence type="ECO:0000256" key="2">
    <source>
        <dbReference type="ARBA" id="ARBA00022747"/>
    </source>
</evidence>
<dbReference type="Proteomes" id="UP000014539">
    <property type="component" value="Unassembled WGS sequence"/>
</dbReference>
<gene>
    <name evidence="5" type="ORF">HMPREF9309_01207</name>
</gene>
<evidence type="ECO:0000256" key="1">
    <source>
        <dbReference type="ARBA" id="ARBA00010923"/>
    </source>
</evidence>
<dbReference type="Gene3D" id="3.90.220.20">
    <property type="entry name" value="DNA methylase specificity domains"/>
    <property type="match status" value="2"/>
</dbReference>
<keyword evidence="6" id="KW-1185">Reference proteome</keyword>
<dbReference type="PATRIC" id="fig|883165.3.peg.1222"/>
<keyword evidence="3" id="KW-0238">DNA-binding</keyword>
<organism evidence="5 6">
    <name type="scientific">Campylobacter ureolyticus ACS-301-V-Sch3b</name>
    <dbReference type="NCBI Taxonomy" id="883165"/>
    <lineage>
        <taxon>Bacteria</taxon>
        <taxon>Pseudomonadati</taxon>
        <taxon>Campylobacterota</taxon>
        <taxon>Epsilonproteobacteria</taxon>
        <taxon>Campylobacterales</taxon>
        <taxon>Campylobacteraceae</taxon>
        <taxon>Campylobacter</taxon>
    </lineage>
</organism>
<evidence type="ECO:0000259" key="4">
    <source>
        <dbReference type="Pfam" id="PF01420"/>
    </source>
</evidence>